<evidence type="ECO:0000256" key="5">
    <source>
        <dbReference type="ARBA" id="ARBA00022989"/>
    </source>
</evidence>
<reference evidence="9" key="1">
    <citation type="submission" date="2024-05" db="EMBL/GenBank/DDBJ databases">
        <title>Alkalihalobacillus sp. strain MEB203 novel alkaliphilic bacterium from Lonar Lake, India.</title>
        <authorList>
            <person name="Joshi A."/>
            <person name="Thite S."/>
            <person name="Mengade P."/>
        </authorList>
    </citation>
    <scope>NUCLEOTIDE SEQUENCE</scope>
    <source>
        <strain evidence="9">MEB 203</strain>
    </source>
</reference>
<evidence type="ECO:0000313" key="9">
    <source>
        <dbReference type="EMBL" id="MDE5414744.1"/>
    </source>
</evidence>
<accession>A0ABT5VH32</accession>
<feature type="transmembrane region" description="Helical" evidence="7">
    <location>
        <begin position="67"/>
        <end position="86"/>
    </location>
</feature>
<feature type="transmembrane region" description="Helical" evidence="7">
    <location>
        <begin position="149"/>
        <end position="171"/>
    </location>
</feature>
<feature type="transmembrane region" description="Helical" evidence="7">
    <location>
        <begin position="92"/>
        <end position="113"/>
    </location>
</feature>
<name>A0ABT5VH32_9BACI</name>
<keyword evidence="3" id="KW-1003">Cell membrane</keyword>
<evidence type="ECO:0000256" key="4">
    <source>
        <dbReference type="ARBA" id="ARBA00022692"/>
    </source>
</evidence>
<evidence type="ECO:0000256" key="6">
    <source>
        <dbReference type="ARBA" id="ARBA00023136"/>
    </source>
</evidence>
<feature type="transmembrane region" description="Helical" evidence="7">
    <location>
        <begin position="211"/>
        <end position="234"/>
    </location>
</feature>
<gene>
    <name evidence="9" type="ORF">N7Z68_15405</name>
</gene>
<dbReference type="Pfam" id="PF00892">
    <property type="entry name" value="EamA"/>
    <property type="match status" value="2"/>
</dbReference>
<keyword evidence="4 7" id="KW-0812">Transmembrane</keyword>
<dbReference type="PANTHER" id="PTHR32322">
    <property type="entry name" value="INNER MEMBRANE TRANSPORTER"/>
    <property type="match status" value="1"/>
</dbReference>
<evidence type="ECO:0000256" key="7">
    <source>
        <dbReference type="SAM" id="Phobius"/>
    </source>
</evidence>
<evidence type="ECO:0000313" key="10">
    <source>
        <dbReference type="Proteomes" id="UP001148125"/>
    </source>
</evidence>
<protein>
    <submittedName>
        <fullName evidence="9">DMT family transporter</fullName>
    </submittedName>
</protein>
<proteinExistence type="inferred from homology"/>
<feature type="transmembrane region" description="Helical" evidence="7">
    <location>
        <begin position="246"/>
        <end position="264"/>
    </location>
</feature>
<feature type="domain" description="EamA" evidence="8">
    <location>
        <begin position="2"/>
        <end position="136"/>
    </location>
</feature>
<keyword evidence="5 7" id="KW-1133">Transmembrane helix</keyword>
<sequence>MKAYLLIIIAILFFSGNFIVGKLMVGNIPSFTLSFLRCSLAFLIMVFIARTDWKIRREVLIRNWKPIYALSLTGIVIFIGLVYYSLNFTTTINASIVEASTPIFAAILGLFLLKERLLAVQYAGIIISSVGVLWIVTNGSIEQLLGLQLNVGDLLMVVAVLAWCIYSILVTKYMGGLPTRGTLMVMLGMACLTLLPFVIMEWILLDIMIVWNAPTILSVLYLGIFPSIIAIICWNKGVEQIGASKAAVFLNLIPVFTTIQAVLILDERIYIEQLFGGLLVIVGVLLTTKLRSVVKVNEPLKLGN</sequence>
<feature type="transmembrane region" description="Helical" evidence="7">
    <location>
        <begin position="120"/>
        <end position="137"/>
    </location>
</feature>
<organism evidence="9 10">
    <name type="scientific">Alkalihalobacterium chitinilyticum</name>
    <dbReference type="NCBI Taxonomy" id="2980103"/>
    <lineage>
        <taxon>Bacteria</taxon>
        <taxon>Bacillati</taxon>
        <taxon>Bacillota</taxon>
        <taxon>Bacilli</taxon>
        <taxon>Bacillales</taxon>
        <taxon>Bacillaceae</taxon>
        <taxon>Alkalihalobacterium</taxon>
    </lineage>
</organism>
<dbReference type="EMBL" id="JAOTPO010000011">
    <property type="protein sequence ID" value="MDE5414744.1"/>
    <property type="molecule type" value="Genomic_DNA"/>
</dbReference>
<dbReference type="PANTHER" id="PTHR32322:SF18">
    <property type="entry name" value="S-ADENOSYLMETHIONINE_S-ADENOSYLHOMOCYSTEINE TRANSPORTER"/>
    <property type="match status" value="1"/>
</dbReference>
<keyword evidence="6 7" id="KW-0472">Membrane</keyword>
<evidence type="ECO:0000256" key="2">
    <source>
        <dbReference type="ARBA" id="ARBA00007362"/>
    </source>
</evidence>
<dbReference type="InterPro" id="IPR037185">
    <property type="entry name" value="EmrE-like"/>
</dbReference>
<evidence type="ECO:0000256" key="3">
    <source>
        <dbReference type="ARBA" id="ARBA00022475"/>
    </source>
</evidence>
<feature type="transmembrane region" description="Helical" evidence="7">
    <location>
        <begin position="183"/>
        <end position="205"/>
    </location>
</feature>
<dbReference type="SUPFAM" id="SSF103481">
    <property type="entry name" value="Multidrug resistance efflux transporter EmrE"/>
    <property type="match status" value="2"/>
</dbReference>
<feature type="transmembrane region" description="Helical" evidence="7">
    <location>
        <begin position="28"/>
        <end position="47"/>
    </location>
</feature>
<dbReference type="InterPro" id="IPR050638">
    <property type="entry name" value="AA-Vitamin_Transporters"/>
</dbReference>
<evidence type="ECO:0000259" key="8">
    <source>
        <dbReference type="Pfam" id="PF00892"/>
    </source>
</evidence>
<dbReference type="RefSeq" id="WP_275119356.1">
    <property type="nucleotide sequence ID" value="NZ_JAOTPO010000011.1"/>
</dbReference>
<comment type="subcellular location">
    <subcellularLocation>
        <location evidence="1">Cell membrane</location>
        <topology evidence="1">Multi-pass membrane protein</topology>
    </subcellularLocation>
</comment>
<keyword evidence="10" id="KW-1185">Reference proteome</keyword>
<dbReference type="Proteomes" id="UP001148125">
    <property type="component" value="Unassembled WGS sequence"/>
</dbReference>
<comment type="caution">
    <text evidence="9">The sequence shown here is derived from an EMBL/GenBank/DDBJ whole genome shotgun (WGS) entry which is preliminary data.</text>
</comment>
<feature type="transmembrane region" description="Helical" evidence="7">
    <location>
        <begin position="270"/>
        <end position="288"/>
    </location>
</feature>
<feature type="domain" description="EamA" evidence="8">
    <location>
        <begin position="151"/>
        <end position="288"/>
    </location>
</feature>
<comment type="similarity">
    <text evidence="2">Belongs to the EamA transporter family.</text>
</comment>
<evidence type="ECO:0000256" key="1">
    <source>
        <dbReference type="ARBA" id="ARBA00004651"/>
    </source>
</evidence>
<dbReference type="InterPro" id="IPR000620">
    <property type="entry name" value="EamA_dom"/>
</dbReference>